<dbReference type="CDD" id="cd06578">
    <property type="entry name" value="HemD"/>
    <property type="match status" value="1"/>
</dbReference>
<dbReference type="GO" id="GO:0006780">
    <property type="term" value="P:uroporphyrinogen III biosynthetic process"/>
    <property type="evidence" value="ECO:0007669"/>
    <property type="project" value="InterPro"/>
</dbReference>
<dbReference type="InterPro" id="IPR003754">
    <property type="entry name" value="4pyrrol_synth_uPrphyn_synth"/>
</dbReference>
<dbReference type="Pfam" id="PF02602">
    <property type="entry name" value="HEM4"/>
    <property type="match status" value="1"/>
</dbReference>
<reference evidence="2 3" key="1">
    <citation type="journal article" date="2019" name="mSystems">
        <title>Life at home and on the roam: Genomic adaptions reflect the dual lifestyle of an intracellular, facultative symbiont.</title>
        <authorList>
            <person name="Burgsdorf I."/>
        </authorList>
    </citation>
    <scope>NUCLEOTIDE SEQUENCE [LARGE SCALE GENOMIC DNA]</scope>
    <source>
        <strain evidence="2">277cV</strain>
    </source>
</reference>
<name>A0A524RNT2_9CHRO</name>
<feature type="domain" description="Tetrapyrrole biosynthesis uroporphyrinogen III synthase" evidence="1">
    <location>
        <begin position="31"/>
        <end position="261"/>
    </location>
</feature>
<evidence type="ECO:0000313" key="2">
    <source>
        <dbReference type="EMBL" id="TGG93008.1"/>
    </source>
</evidence>
<organism evidence="2 3">
    <name type="scientific">Aphanocapsa feldmannii 277cV</name>
    <dbReference type="NCBI Taxonomy" id="2507553"/>
    <lineage>
        <taxon>Bacteria</taxon>
        <taxon>Bacillati</taxon>
        <taxon>Cyanobacteriota</taxon>
        <taxon>Cyanophyceae</taxon>
        <taxon>Oscillatoriophycideae</taxon>
        <taxon>Chroococcales</taxon>
        <taxon>Microcystaceae</taxon>
        <taxon>Aphanocapsa</taxon>
    </lineage>
</organism>
<dbReference type="Proteomes" id="UP000317990">
    <property type="component" value="Unassembled WGS sequence"/>
</dbReference>
<dbReference type="PANTHER" id="PTHR40082">
    <property type="entry name" value="BLR5956 PROTEIN"/>
    <property type="match status" value="1"/>
</dbReference>
<comment type="caution">
    <text evidence="2">The sequence shown here is derived from an EMBL/GenBank/DDBJ whole genome shotgun (WGS) entry which is preliminary data.</text>
</comment>
<evidence type="ECO:0000313" key="3">
    <source>
        <dbReference type="Proteomes" id="UP000317990"/>
    </source>
</evidence>
<proteinExistence type="predicted"/>
<accession>A0A524RNT2</accession>
<dbReference type="InterPro" id="IPR039793">
    <property type="entry name" value="UROS/Hem4"/>
</dbReference>
<evidence type="ECO:0000259" key="1">
    <source>
        <dbReference type="Pfam" id="PF02602"/>
    </source>
</evidence>
<protein>
    <submittedName>
        <fullName evidence="2">Uroporphyrinogen-III synthase</fullName>
    </submittedName>
</protein>
<dbReference type="InterPro" id="IPR036108">
    <property type="entry name" value="4pyrrol_syn_uPrphyn_synt_sf"/>
</dbReference>
<dbReference type="Gene3D" id="3.40.50.10090">
    <property type="match status" value="2"/>
</dbReference>
<sequence length="275" mass="29796">MPAATSPPSLPLQDNTLLVTRAAAQAGMSRQRFEQTGARVIDFPALEIGPPDDWGPLDGALARLEHFDWLVLSSANGVEAVRDRLALGGRTWQDLERRPRIAAVGHRTARCLEQLGWTVDFVPPEFVADSLIEHWPRPVSGLKMLLPRVQSGGRPLLARHFSAEGALVSEVPAYESRCPAAIPPDALRALEQGDVAAITYASGKTVVHSVKLLQAAVGERWLTLLQPLRVISIGPQTSRSCRQWLGRVDREANPHDLGGLVAATIEALHRDPGPG</sequence>
<dbReference type="PANTHER" id="PTHR40082:SF1">
    <property type="entry name" value="BLR5956 PROTEIN"/>
    <property type="match status" value="1"/>
</dbReference>
<dbReference type="EMBL" id="SRMO01000055">
    <property type="protein sequence ID" value="TGG93008.1"/>
    <property type="molecule type" value="Genomic_DNA"/>
</dbReference>
<dbReference type="GO" id="GO:0004852">
    <property type="term" value="F:uroporphyrinogen-III synthase activity"/>
    <property type="evidence" value="ECO:0007669"/>
    <property type="project" value="InterPro"/>
</dbReference>
<dbReference type="SUPFAM" id="SSF69618">
    <property type="entry name" value="HemD-like"/>
    <property type="match status" value="1"/>
</dbReference>
<gene>
    <name evidence="2" type="ORF">ERJ67_05000</name>
</gene>
<dbReference type="AlphaFoldDB" id="A0A524RNT2"/>